<accession>A0A841PJ72</accession>
<evidence type="ECO:0000313" key="2">
    <source>
        <dbReference type="Proteomes" id="UP000556329"/>
    </source>
</evidence>
<keyword evidence="2" id="KW-1185">Reference proteome</keyword>
<comment type="caution">
    <text evidence="1">The sequence shown here is derived from an EMBL/GenBank/DDBJ whole genome shotgun (WGS) entry which is preliminary data.</text>
</comment>
<dbReference type="AlphaFoldDB" id="A0A841PJ72"/>
<dbReference type="Proteomes" id="UP000556329">
    <property type="component" value="Unassembled WGS sequence"/>
</dbReference>
<name>A0A841PJ72_9HYPH</name>
<proteinExistence type="predicted"/>
<evidence type="ECO:0000313" key="1">
    <source>
        <dbReference type="EMBL" id="MBB6414041.1"/>
    </source>
</evidence>
<gene>
    <name evidence="1" type="ORF">HNQ71_006750</name>
</gene>
<dbReference type="EMBL" id="JACHEF010000012">
    <property type="protein sequence ID" value="MBB6414041.1"/>
    <property type="molecule type" value="Genomic_DNA"/>
</dbReference>
<protein>
    <submittedName>
        <fullName evidence="1">Uncharacterized protein</fullName>
    </submittedName>
</protein>
<organism evidence="1 2">
    <name type="scientific">Mesorhizobium sangaii</name>
    <dbReference type="NCBI Taxonomy" id="505389"/>
    <lineage>
        <taxon>Bacteria</taxon>
        <taxon>Pseudomonadati</taxon>
        <taxon>Pseudomonadota</taxon>
        <taxon>Alphaproteobacteria</taxon>
        <taxon>Hyphomicrobiales</taxon>
        <taxon>Phyllobacteriaceae</taxon>
        <taxon>Mesorhizobium</taxon>
    </lineage>
</organism>
<reference evidence="1 2" key="1">
    <citation type="submission" date="2020-08" db="EMBL/GenBank/DDBJ databases">
        <title>Genomic Encyclopedia of Type Strains, Phase IV (KMG-IV): sequencing the most valuable type-strain genomes for metagenomic binning, comparative biology and taxonomic classification.</title>
        <authorList>
            <person name="Goeker M."/>
        </authorList>
    </citation>
    <scope>NUCLEOTIDE SEQUENCE [LARGE SCALE GENOMIC DNA]</scope>
    <source>
        <strain evidence="1 2">DSM 100039</strain>
    </source>
</reference>
<sequence length="37" mass="4158">MSKKIGRVRAAIFAIRCVALSKRGRFLMGGGYRQFLV</sequence>